<organism evidence="3 4">
    <name type="scientific">Aaosphaeria arxii CBS 175.79</name>
    <dbReference type="NCBI Taxonomy" id="1450172"/>
    <lineage>
        <taxon>Eukaryota</taxon>
        <taxon>Fungi</taxon>
        <taxon>Dikarya</taxon>
        <taxon>Ascomycota</taxon>
        <taxon>Pezizomycotina</taxon>
        <taxon>Dothideomycetes</taxon>
        <taxon>Pleosporomycetidae</taxon>
        <taxon>Pleosporales</taxon>
        <taxon>Pleosporales incertae sedis</taxon>
        <taxon>Aaosphaeria</taxon>
    </lineage>
</organism>
<dbReference type="GeneID" id="54279552"/>
<dbReference type="OrthoDB" id="674604at2759"/>
<dbReference type="InterPro" id="IPR027417">
    <property type="entry name" value="P-loop_NTPase"/>
</dbReference>
<gene>
    <name evidence="3" type="ORF">BU24DRAFT_229465</name>
</gene>
<protein>
    <recommendedName>
        <fullName evidence="2">Nephrocystin 3-like N-terminal domain-containing protein</fullName>
    </recommendedName>
</protein>
<dbReference type="SUPFAM" id="SSF52540">
    <property type="entry name" value="P-loop containing nucleoside triphosphate hydrolases"/>
    <property type="match status" value="1"/>
</dbReference>
<dbReference type="RefSeq" id="XP_033376578.1">
    <property type="nucleotide sequence ID" value="XM_033522155.1"/>
</dbReference>
<proteinExistence type="predicted"/>
<name>A0A6A5X5L0_9PLEO</name>
<keyword evidence="4" id="KW-1185">Reference proteome</keyword>
<dbReference type="Pfam" id="PF24883">
    <property type="entry name" value="NPHP3_N"/>
    <property type="match status" value="1"/>
</dbReference>
<dbReference type="EMBL" id="ML978117">
    <property type="protein sequence ID" value="KAF2008239.1"/>
    <property type="molecule type" value="Genomic_DNA"/>
</dbReference>
<dbReference type="PANTHER" id="PTHR10039">
    <property type="entry name" value="AMELOGENIN"/>
    <property type="match status" value="1"/>
</dbReference>
<feature type="domain" description="Nephrocystin 3-like N-terminal" evidence="2">
    <location>
        <begin position="13"/>
        <end position="169"/>
    </location>
</feature>
<evidence type="ECO:0000256" key="1">
    <source>
        <dbReference type="ARBA" id="ARBA00022737"/>
    </source>
</evidence>
<sequence length="434" mass="49110">TCHKDTRAKLLREIYSWAEGQDGRCIFWLRGLAGTGKSTIARTVARRYYDQQRLAASFFFSRGGGDIGHAGKFVTSIAVQLAQNVPEAHVHICTAMIERGNVASQTLRDQWRHLVLRPLSKLREPGPYVVVVDALDECDNENDVQILIQLLSEARSLDRVRLRVFLTSRPEVPIRHQFGQMADADHKDFVLHDISPLTVDQDIKSFITDELHSLGRKFCLPAGWPGAEVILQLVQSASRLFIWAATACRFICAGRQFAAKRLDTILRNDSNTAVAPEKHLDQIYVTVLQNSVSADYTEEEKEEQYRMLRYVLGSLVVLLSTLSVQSLSKLLQSTDEEVGQTLWDLHAIISIPQDPTQPLRLHHPSFRDFLLSKKRCNDENFWVDESSIHEKLASHCLQLMSTPDNLRQDLCSLSDPGVLRSEIDERKITTSLPS</sequence>
<dbReference type="InterPro" id="IPR056884">
    <property type="entry name" value="NPHP3-like_N"/>
</dbReference>
<dbReference type="Proteomes" id="UP000799778">
    <property type="component" value="Unassembled WGS sequence"/>
</dbReference>
<feature type="non-terminal residue" evidence="3">
    <location>
        <position position="1"/>
    </location>
</feature>
<evidence type="ECO:0000313" key="4">
    <source>
        <dbReference type="Proteomes" id="UP000799778"/>
    </source>
</evidence>
<accession>A0A6A5X5L0</accession>
<evidence type="ECO:0000313" key="3">
    <source>
        <dbReference type="EMBL" id="KAF2008239.1"/>
    </source>
</evidence>
<dbReference type="Gene3D" id="3.40.50.300">
    <property type="entry name" value="P-loop containing nucleotide triphosphate hydrolases"/>
    <property type="match status" value="1"/>
</dbReference>
<evidence type="ECO:0000259" key="2">
    <source>
        <dbReference type="Pfam" id="PF24883"/>
    </source>
</evidence>
<reference evidence="3" key="1">
    <citation type="journal article" date="2020" name="Stud. Mycol.">
        <title>101 Dothideomycetes genomes: a test case for predicting lifestyles and emergence of pathogens.</title>
        <authorList>
            <person name="Haridas S."/>
            <person name="Albert R."/>
            <person name="Binder M."/>
            <person name="Bloem J."/>
            <person name="Labutti K."/>
            <person name="Salamov A."/>
            <person name="Andreopoulos B."/>
            <person name="Baker S."/>
            <person name="Barry K."/>
            <person name="Bills G."/>
            <person name="Bluhm B."/>
            <person name="Cannon C."/>
            <person name="Castanera R."/>
            <person name="Culley D."/>
            <person name="Daum C."/>
            <person name="Ezra D."/>
            <person name="Gonzalez J."/>
            <person name="Henrissat B."/>
            <person name="Kuo A."/>
            <person name="Liang C."/>
            <person name="Lipzen A."/>
            <person name="Lutzoni F."/>
            <person name="Magnuson J."/>
            <person name="Mondo S."/>
            <person name="Nolan M."/>
            <person name="Ohm R."/>
            <person name="Pangilinan J."/>
            <person name="Park H.-J."/>
            <person name="Ramirez L."/>
            <person name="Alfaro M."/>
            <person name="Sun H."/>
            <person name="Tritt A."/>
            <person name="Yoshinaga Y."/>
            <person name="Zwiers L.-H."/>
            <person name="Turgeon B."/>
            <person name="Goodwin S."/>
            <person name="Spatafora J."/>
            <person name="Crous P."/>
            <person name="Grigoriev I."/>
        </authorList>
    </citation>
    <scope>NUCLEOTIDE SEQUENCE</scope>
    <source>
        <strain evidence="3">CBS 175.79</strain>
    </source>
</reference>
<dbReference type="AlphaFoldDB" id="A0A6A5X5L0"/>
<feature type="non-terminal residue" evidence="3">
    <location>
        <position position="434"/>
    </location>
</feature>
<keyword evidence="1" id="KW-0677">Repeat</keyword>